<proteinExistence type="predicted"/>
<gene>
    <name evidence="1" type="ORF">N656DRAFT_845141</name>
</gene>
<comment type="caution">
    <text evidence="1">The sequence shown here is derived from an EMBL/GenBank/DDBJ whole genome shotgun (WGS) entry which is preliminary data.</text>
</comment>
<accession>A0AAN6YSG8</accession>
<evidence type="ECO:0000313" key="1">
    <source>
        <dbReference type="EMBL" id="KAK4112343.1"/>
    </source>
</evidence>
<keyword evidence="2" id="KW-1185">Reference proteome</keyword>
<evidence type="ECO:0000313" key="2">
    <source>
        <dbReference type="Proteomes" id="UP001302812"/>
    </source>
</evidence>
<organism evidence="1 2">
    <name type="scientific">Canariomyces notabilis</name>
    <dbReference type="NCBI Taxonomy" id="2074819"/>
    <lineage>
        <taxon>Eukaryota</taxon>
        <taxon>Fungi</taxon>
        <taxon>Dikarya</taxon>
        <taxon>Ascomycota</taxon>
        <taxon>Pezizomycotina</taxon>
        <taxon>Sordariomycetes</taxon>
        <taxon>Sordariomycetidae</taxon>
        <taxon>Sordariales</taxon>
        <taxon>Chaetomiaceae</taxon>
        <taxon>Canariomyces</taxon>
    </lineage>
</organism>
<dbReference type="EMBL" id="MU853342">
    <property type="protein sequence ID" value="KAK4112343.1"/>
    <property type="molecule type" value="Genomic_DNA"/>
</dbReference>
<dbReference type="GeneID" id="89943307"/>
<reference evidence="1" key="1">
    <citation type="journal article" date="2023" name="Mol. Phylogenet. Evol.">
        <title>Genome-scale phylogeny and comparative genomics of the fungal order Sordariales.</title>
        <authorList>
            <person name="Hensen N."/>
            <person name="Bonometti L."/>
            <person name="Westerberg I."/>
            <person name="Brannstrom I.O."/>
            <person name="Guillou S."/>
            <person name="Cros-Aarteil S."/>
            <person name="Calhoun S."/>
            <person name="Haridas S."/>
            <person name="Kuo A."/>
            <person name="Mondo S."/>
            <person name="Pangilinan J."/>
            <person name="Riley R."/>
            <person name="LaButti K."/>
            <person name="Andreopoulos B."/>
            <person name="Lipzen A."/>
            <person name="Chen C."/>
            <person name="Yan M."/>
            <person name="Daum C."/>
            <person name="Ng V."/>
            <person name="Clum A."/>
            <person name="Steindorff A."/>
            <person name="Ohm R.A."/>
            <person name="Martin F."/>
            <person name="Silar P."/>
            <person name="Natvig D.O."/>
            <person name="Lalanne C."/>
            <person name="Gautier V."/>
            <person name="Ament-Velasquez S.L."/>
            <person name="Kruys A."/>
            <person name="Hutchinson M.I."/>
            <person name="Powell A.J."/>
            <person name="Barry K."/>
            <person name="Miller A.N."/>
            <person name="Grigoriev I.V."/>
            <person name="Debuchy R."/>
            <person name="Gladieux P."/>
            <person name="Hiltunen Thoren M."/>
            <person name="Johannesson H."/>
        </authorList>
    </citation>
    <scope>NUCLEOTIDE SEQUENCE</scope>
    <source>
        <strain evidence="1">CBS 508.74</strain>
    </source>
</reference>
<protein>
    <submittedName>
        <fullName evidence="1">Uncharacterized protein</fullName>
    </submittedName>
</protein>
<dbReference type="RefSeq" id="XP_064669913.1">
    <property type="nucleotide sequence ID" value="XM_064819181.1"/>
</dbReference>
<reference evidence="1" key="2">
    <citation type="submission" date="2023-05" db="EMBL/GenBank/DDBJ databases">
        <authorList>
            <consortium name="Lawrence Berkeley National Laboratory"/>
            <person name="Steindorff A."/>
            <person name="Hensen N."/>
            <person name="Bonometti L."/>
            <person name="Westerberg I."/>
            <person name="Brannstrom I.O."/>
            <person name="Guillou S."/>
            <person name="Cros-Aarteil S."/>
            <person name="Calhoun S."/>
            <person name="Haridas S."/>
            <person name="Kuo A."/>
            <person name="Mondo S."/>
            <person name="Pangilinan J."/>
            <person name="Riley R."/>
            <person name="Labutti K."/>
            <person name="Andreopoulos B."/>
            <person name="Lipzen A."/>
            <person name="Chen C."/>
            <person name="Yanf M."/>
            <person name="Daum C."/>
            <person name="Ng V."/>
            <person name="Clum A."/>
            <person name="Ohm R."/>
            <person name="Martin F."/>
            <person name="Silar P."/>
            <person name="Natvig D."/>
            <person name="Lalanne C."/>
            <person name="Gautier V."/>
            <person name="Ament-Velasquez S.L."/>
            <person name="Kruys A."/>
            <person name="Hutchinson M.I."/>
            <person name="Powell A.J."/>
            <person name="Barry K."/>
            <person name="Miller A.N."/>
            <person name="Grigoriev I.V."/>
            <person name="Debuchy R."/>
            <person name="Gladieux P."/>
            <person name="Thoren M.H."/>
            <person name="Johannesson H."/>
        </authorList>
    </citation>
    <scope>NUCLEOTIDE SEQUENCE</scope>
    <source>
        <strain evidence="1">CBS 508.74</strain>
    </source>
</reference>
<name>A0AAN6YSG8_9PEZI</name>
<sequence length="332" mass="37912">MAASHQVHRTMRDVWENLRGPGSAPAPWVRWLNTALSHTRLKVWTVTDGLRREEEEERYWTERAGELDEQTWSAKRDIAWHFKKRYNNGILFALLWEADWDIFHDAVTETLTTLRKALGELRGLEEHVLPMVERVLTKRTANDNPNAEPTMPENGAGSWFKLWGKGGKERGSAGSLEDRQLMEAEKTLKALREVDISRRRVLHNAVNLAAWLTAGIQSDFARIAGRWLELHGCEWREPVVSFSPYKGSANLSSSTFASSFRPESIPGVSALLELLFGTIEYTLPPGDEIYDRLSRVGREAGERIELAEKRIASYIQGGGSIWDPRKFQRKPY</sequence>
<dbReference type="AlphaFoldDB" id="A0AAN6YSG8"/>
<dbReference type="Proteomes" id="UP001302812">
    <property type="component" value="Unassembled WGS sequence"/>
</dbReference>